<dbReference type="InterPro" id="IPR002401">
    <property type="entry name" value="Cyt_P450_E_grp-I"/>
</dbReference>
<dbReference type="PANTHER" id="PTHR47955:SF16">
    <property type="entry name" value="CYTOCHROME P450"/>
    <property type="match status" value="1"/>
</dbReference>
<dbReference type="EMBL" id="CM007891">
    <property type="protein sequence ID" value="OTG33594.1"/>
    <property type="molecule type" value="Genomic_DNA"/>
</dbReference>
<dbReference type="GO" id="GO:0016709">
    <property type="term" value="F:oxidoreductase activity, acting on paired donors, with incorporation or reduction of molecular oxygen, NAD(P)H as one donor, and incorporation of one atom of oxygen"/>
    <property type="evidence" value="ECO:0000318"/>
    <property type="project" value="GO_Central"/>
</dbReference>
<dbReference type="InterPro" id="IPR001128">
    <property type="entry name" value="Cyt_P450"/>
</dbReference>
<accession>A0A251VDT9</accession>
<keyword evidence="7 9" id="KW-0503">Monooxygenase</keyword>
<proteinExistence type="inferred from homology"/>
<reference evidence="11" key="3">
    <citation type="submission" date="2020-06" db="EMBL/GenBank/DDBJ databases">
        <title>Helianthus annuus Genome sequencing and assembly Release 2.</title>
        <authorList>
            <person name="Gouzy J."/>
            <person name="Langlade N."/>
            <person name="Munos S."/>
        </authorList>
    </citation>
    <scope>NUCLEOTIDE SEQUENCE</scope>
    <source>
        <tissue evidence="11">Leaves</tissue>
    </source>
</reference>
<sequence>MENFLSSLTFLLTFLMIFISFKWISSHSKMKKKLLPSPWKFPVIGNLHQLGSDPHRSLQGLSRKYGPIMHLHLGSVPTLVVSSAEAAHEIMKTHDSSFANRPNLTIPNILLYGCKDIAFSPSGKYWRQLKSMVVKHLLGNAQVTSFQKVREKELGRMLDALGESCGSSVDIGAMFVSLTENIICSVALGKTSDGSDLKKIIQTFLDMFTFFSVGTYVPWLSWVDHVTGLVGRAKAVARQFDEFLEGVIEEHVMKKGAAEAVPNKGKDFVDILLNVQKDGTTDFTFQRDTVKAVILDVFVGGIDTAASSLEWVMSELVRHPGAMKKLQHEVTEVAQGRHIIAEEDLEKMHYLKAVIQESLRLHMPAPLLLPRISTQDVKLMGYDIPARTQVIVNAWAIGRDPMLWEEAEEFRPERFLKNKIDYKGLNFEWLPFGAGRRTCPGIQFGVAIMELAVANIVYKFDVGLPNGVKHEDLDMSEKYGVILRKKSPLVLTTTARF</sequence>
<dbReference type="PROSITE" id="PS00086">
    <property type="entry name" value="CYTOCHROME_P450"/>
    <property type="match status" value="1"/>
</dbReference>
<evidence type="ECO:0000313" key="11">
    <source>
        <dbReference type="EMBL" id="KAF5817427.1"/>
    </source>
</evidence>
<dbReference type="STRING" id="4232.A0A251VDT9"/>
<dbReference type="InParanoid" id="A0A251VDT9"/>
<dbReference type="SUPFAM" id="SSF48264">
    <property type="entry name" value="Cytochrome P450"/>
    <property type="match status" value="1"/>
</dbReference>
<feature type="transmembrane region" description="Helical" evidence="10">
    <location>
        <begin position="6"/>
        <end position="24"/>
    </location>
</feature>
<feature type="binding site" description="axial binding residue" evidence="8">
    <location>
        <position position="439"/>
    </location>
    <ligand>
        <name>heme</name>
        <dbReference type="ChEBI" id="CHEBI:30413"/>
    </ligand>
    <ligandPart>
        <name>Fe</name>
        <dbReference type="ChEBI" id="CHEBI:18248"/>
    </ligandPart>
</feature>
<dbReference type="OMA" id="ISTHIPR"/>
<dbReference type="PANTHER" id="PTHR47955">
    <property type="entry name" value="CYTOCHROME P450 FAMILY 71 PROTEIN"/>
    <property type="match status" value="1"/>
</dbReference>
<gene>
    <name evidence="12" type="ORF">HannXRQ_Chr02g0036431</name>
    <name evidence="11" type="ORF">HanXRQr2_Chr02g0052871</name>
</gene>
<dbReference type="Gramene" id="mRNA:HanXRQr2_Chr02g0052871">
    <property type="protein sequence ID" value="mRNA:HanXRQr2_Chr02g0052871"/>
    <property type="gene ID" value="HanXRQr2_Chr02g0052871"/>
</dbReference>
<dbReference type="GO" id="GO:0005506">
    <property type="term" value="F:iron ion binding"/>
    <property type="evidence" value="ECO:0007669"/>
    <property type="project" value="InterPro"/>
</dbReference>
<protein>
    <submittedName>
        <fullName evidence="11 12">Cytochrome P450</fullName>
    </submittedName>
</protein>
<dbReference type="PRINTS" id="PR00463">
    <property type="entry name" value="EP450I"/>
</dbReference>
<reference evidence="11 13" key="1">
    <citation type="journal article" date="2017" name="Nature">
        <title>The sunflower genome provides insights into oil metabolism, flowering and Asterid evolution.</title>
        <authorList>
            <person name="Badouin H."/>
            <person name="Gouzy J."/>
            <person name="Grassa C.J."/>
            <person name="Murat F."/>
            <person name="Staton S.E."/>
            <person name="Cottret L."/>
            <person name="Lelandais-Briere C."/>
            <person name="Owens G.L."/>
            <person name="Carrere S."/>
            <person name="Mayjonade B."/>
            <person name="Legrand L."/>
            <person name="Gill N."/>
            <person name="Kane N.C."/>
            <person name="Bowers J.E."/>
            <person name="Hubner S."/>
            <person name="Bellec A."/>
            <person name="Berard A."/>
            <person name="Berges H."/>
            <person name="Blanchet N."/>
            <person name="Boniface M.C."/>
            <person name="Brunel D."/>
            <person name="Catrice O."/>
            <person name="Chaidir N."/>
            <person name="Claudel C."/>
            <person name="Donnadieu C."/>
            <person name="Faraut T."/>
            <person name="Fievet G."/>
            <person name="Helmstetter N."/>
            <person name="King M."/>
            <person name="Knapp S.J."/>
            <person name="Lai Z."/>
            <person name="Le Paslier M.C."/>
            <person name="Lippi Y."/>
            <person name="Lorenzon L."/>
            <person name="Mandel J.R."/>
            <person name="Marage G."/>
            <person name="Marchand G."/>
            <person name="Marquand E."/>
            <person name="Bret-Mestries E."/>
            <person name="Morien E."/>
            <person name="Nambeesan S."/>
            <person name="Nguyen T."/>
            <person name="Pegot-Espagnet P."/>
            <person name="Pouilly N."/>
            <person name="Raftis F."/>
            <person name="Sallet E."/>
            <person name="Schiex T."/>
            <person name="Thomas J."/>
            <person name="Vandecasteele C."/>
            <person name="Vares D."/>
            <person name="Vear F."/>
            <person name="Vautrin S."/>
            <person name="Crespi M."/>
            <person name="Mangin B."/>
            <person name="Burke J.M."/>
            <person name="Salse J."/>
            <person name="Munos S."/>
            <person name="Vincourt P."/>
            <person name="Rieseberg L.H."/>
            <person name="Langlade N.B."/>
        </authorList>
    </citation>
    <scope>NUCLEOTIDE SEQUENCE [LARGE SCALE GENOMIC DNA]</scope>
    <source>
        <strain evidence="13">cv. SF193</strain>
        <tissue evidence="11">Leaves</tissue>
    </source>
</reference>
<comment type="cofactor">
    <cofactor evidence="8">
        <name>heme</name>
        <dbReference type="ChEBI" id="CHEBI:30413"/>
    </cofactor>
</comment>
<keyword evidence="5 9" id="KW-0560">Oxidoreductase</keyword>
<dbReference type="Pfam" id="PF00067">
    <property type="entry name" value="p450"/>
    <property type="match status" value="1"/>
</dbReference>
<dbReference type="GO" id="GO:0016712">
    <property type="term" value="F:oxidoreductase activity, acting on paired donors, with incorporation or reduction of molecular oxygen, reduced flavin or flavoprotein as one donor, and incorporation of one atom of oxygen"/>
    <property type="evidence" value="ECO:0007669"/>
    <property type="project" value="UniProtKB-ARBA"/>
</dbReference>
<keyword evidence="6 8" id="KW-0408">Iron</keyword>
<name>A0A251VDT9_HELAN</name>
<evidence type="ECO:0000256" key="6">
    <source>
        <dbReference type="ARBA" id="ARBA00023004"/>
    </source>
</evidence>
<dbReference type="CDD" id="cd11072">
    <property type="entry name" value="CYP71-like"/>
    <property type="match status" value="1"/>
</dbReference>
<evidence type="ECO:0000256" key="9">
    <source>
        <dbReference type="RuleBase" id="RU000461"/>
    </source>
</evidence>
<dbReference type="FunFam" id="1.10.630.10:FF:000011">
    <property type="entry name" value="Cytochrome P450 83B1"/>
    <property type="match status" value="1"/>
</dbReference>
<evidence type="ECO:0000256" key="10">
    <source>
        <dbReference type="SAM" id="Phobius"/>
    </source>
</evidence>
<evidence type="ECO:0000256" key="3">
    <source>
        <dbReference type="ARBA" id="ARBA00022617"/>
    </source>
</evidence>
<evidence type="ECO:0000256" key="2">
    <source>
        <dbReference type="ARBA" id="ARBA00010617"/>
    </source>
</evidence>
<evidence type="ECO:0000313" key="13">
    <source>
        <dbReference type="Proteomes" id="UP000215914"/>
    </source>
</evidence>
<dbReference type="GO" id="GO:0051762">
    <property type="term" value="P:sesquiterpene biosynthetic process"/>
    <property type="evidence" value="ECO:0007669"/>
    <property type="project" value="UniProtKB-ARBA"/>
</dbReference>
<dbReference type="OrthoDB" id="1470350at2759"/>
<comment type="pathway">
    <text evidence="1">Secondary metabolite biosynthesis; terpenoid biosynthesis.</text>
</comment>
<keyword evidence="13" id="KW-1185">Reference proteome</keyword>
<keyword evidence="3 8" id="KW-0349">Heme</keyword>
<dbReference type="Gene3D" id="1.10.630.10">
    <property type="entry name" value="Cytochrome P450"/>
    <property type="match status" value="1"/>
</dbReference>
<dbReference type="AlphaFoldDB" id="A0A251VDT9"/>
<dbReference type="PRINTS" id="PR00385">
    <property type="entry name" value="P450"/>
</dbReference>
<evidence type="ECO:0000313" key="12">
    <source>
        <dbReference type="EMBL" id="OTG33594.1"/>
    </source>
</evidence>
<keyword evidence="4 8" id="KW-0479">Metal-binding</keyword>
<reference evidence="12" key="2">
    <citation type="submission" date="2017-02" db="EMBL/GenBank/DDBJ databases">
        <title>Sunflower complete genome.</title>
        <authorList>
            <person name="Langlade N."/>
            <person name="Munos S."/>
        </authorList>
    </citation>
    <scope>NUCLEOTIDE SEQUENCE [LARGE SCALE GENOMIC DNA]</scope>
    <source>
        <tissue evidence="12">Leaves</tissue>
    </source>
</reference>
<evidence type="ECO:0000256" key="4">
    <source>
        <dbReference type="ARBA" id="ARBA00022723"/>
    </source>
</evidence>
<evidence type="ECO:0000256" key="8">
    <source>
        <dbReference type="PIRSR" id="PIRSR602401-1"/>
    </source>
</evidence>
<dbReference type="EMBL" id="MNCJ02000317">
    <property type="protein sequence ID" value="KAF5817427.1"/>
    <property type="molecule type" value="Genomic_DNA"/>
</dbReference>
<dbReference type="GO" id="GO:0016020">
    <property type="term" value="C:membrane"/>
    <property type="evidence" value="ECO:0000318"/>
    <property type="project" value="GO_Central"/>
</dbReference>
<evidence type="ECO:0000256" key="1">
    <source>
        <dbReference type="ARBA" id="ARBA00004721"/>
    </source>
</evidence>
<dbReference type="Proteomes" id="UP000215914">
    <property type="component" value="Chromosome 2"/>
</dbReference>
<evidence type="ECO:0000256" key="5">
    <source>
        <dbReference type="ARBA" id="ARBA00023002"/>
    </source>
</evidence>
<dbReference type="GO" id="GO:0020037">
    <property type="term" value="F:heme binding"/>
    <property type="evidence" value="ECO:0007669"/>
    <property type="project" value="InterPro"/>
</dbReference>
<comment type="similarity">
    <text evidence="2 9">Belongs to the cytochrome P450 family.</text>
</comment>
<keyword evidence="10" id="KW-0812">Transmembrane</keyword>
<evidence type="ECO:0000256" key="7">
    <source>
        <dbReference type="ARBA" id="ARBA00023033"/>
    </source>
</evidence>
<keyword evidence="10" id="KW-1133">Transmembrane helix</keyword>
<organism evidence="12 13">
    <name type="scientific">Helianthus annuus</name>
    <name type="common">Common sunflower</name>
    <dbReference type="NCBI Taxonomy" id="4232"/>
    <lineage>
        <taxon>Eukaryota</taxon>
        <taxon>Viridiplantae</taxon>
        <taxon>Streptophyta</taxon>
        <taxon>Embryophyta</taxon>
        <taxon>Tracheophyta</taxon>
        <taxon>Spermatophyta</taxon>
        <taxon>Magnoliopsida</taxon>
        <taxon>eudicotyledons</taxon>
        <taxon>Gunneridae</taxon>
        <taxon>Pentapetalae</taxon>
        <taxon>asterids</taxon>
        <taxon>campanulids</taxon>
        <taxon>Asterales</taxon>
        <taxon>Asteraceae</taxon>
        <taxon>Asteroideae</taxon>
        <taxon>Heliantheae alliance</taxon>
        <taxon>Heliantheae</taxon>
        <taxon>Helianthus</taxon>
    </lineage>
</organism>
<dbReference type="InterPro" id="IPR017972">
    <property type="entry name" value="Cyt_P450_CS"/>
</dbReference>
<keyword evidence="10" id="KW-0472">Membrane</keyword>
<dbReference type="InterPro" id="IPR036396">
    <property type="entry name" value="Cyt_P450_sf"/>
</dbReference>